<name>A0ABU7WLK4_9ACTN</name>
<comment type="caution">
    <text evidence="1">The sequence shown here is derived from an EMBL/GenBank/DDBJ whole genome shotgun (WGS) entry which is preliminary data.</text>
</comment>
<dbReference type="EMBL" id="JAVFKM010000002">
    <property type="protein sequence ID" value="MEF3112406.1"/>
    <property type="molecule type" value="Genomic_DNA"/>
</dbReference>
<gene>
    <name evidence="1" type="ORF">RB636_04220</name>
</gene>
<proteinExistence type="predicted"/>
<evidence type="ECO:0000313" key="1">
    <source>
        <dbReference type="EMBL" id="MEF3112406.1"/>
    </source>
</evidence>
<accession>A0ABU7WLK4</accession>
<evidence type="ECO:0000313" key="2">
    <source>
        <dbReference type="Proteomes" id="UP001348265"/>
    </source>
</evidence>
<protein>
    <submittedName>
        <fullName evidence="1">Uncharacterized protein</fullName>
    </submittedName>
</protein>
<dbReference type="Proteomes" id="UP001348265">
    <property type="component" value="Unassembled WGS sequence"/>
</dbReference>
<organism evidence="1 2">
    <name type="scientific">Streptomyces chrestomyceticus</name>
    <dbReference type="NCBI Taxonomy" id="68185"/>
    <lineage>
        <taxon>Bacteria</taxon>
        <taxon>Bacillati</taxon>
        <taxon>Actinomycetota</taxon>
        <taxon>Actinomycetes</taxon>
        <taxon>Kitasatosporales</taxon>
        <taxon>Streptomycetaceae</taxon>
        <taxon>Streptomyces</taxon>
    </lineage>
</organism>
<reference evidence="1 2" key="1">
    <citation type="submission" date="2023-08" db="EMBL/GenBank/DDBJ databases">
        <authorList>
            <person name="Sharma P."/>
            <person name="Verma V."/>
            <person name="Mohan M.K."/>
            <person name="Dubey A.K."/>
        </authorList>
    </citation>
    <scope>NUCLEOTIDE SEQUENCE [LARGE SCALE GENOMIC DNA]</scope>
    <source>
        <strain evidence="1 2">ADP4</strain>
    </source>
</reference>
<sequence length="107" mass="11764">MEIEEKVREIRARHDAAWTGPYYVEKTEHANVSGVIVHTDFEIMNPDGGHLAEVSCAHSVTDVEDPEAAVAGAEADATFFAAAWQDISTLLNLVDELQSQLKRALKD</sequence>
<keyword evidence="2" id="KW-1185">Reference proteome</keyword>
<dbReference type="RefSeq" id="WP_331785403.1">
    <property type="nucleotide sequence ID" value="NZ_JAVFKM010000002.1"/>
</dbReference>